<keyword evidence="2" id="KW-1133">Transmembrane helix</keyword>
<dbReference type="RefSeq" id="WP_238234748.1">
    <property type="nucleotide sequence ID" value="NZ_BPQQ01000018.1"/>
</dbReference>
<dbReference type="PANTHER" id="PTHR45737">
    <property type="entry name" value="VON WILLEBRAND FACTOR A DOMAIN-CONTAINING PROTEIN 5A"/>
    <property type="match status" value="1"/>
</dbReference>
<dbReference type="Pfam" id="PF13768">
    <property type="entry name" value="VWA_3"/>
    <property type="match status" value="1"/>
</dbReference>
<reference evidence="5" key="2">
    <citation type="submission" date="2021-08" db="EMBL/GenBank/DDBJ databases">
        <authorList>
            <person name="Tani A."/>
            <person name="Ola A."/>
            <person name="Ogura Y."/>
            <person name="Katsura K."/>
            <person name="Hayashi T."/>
        </authorList>
    </citation>
    <scope>NUCLEOTIDE SEQUENCE</scope>
    <source>
        <strain evidence="5">DSM 17168</strain>
    </source>
</reference>
<keyword evidence="2" id="KW-0472">Membrane</keyword>
<evidence type="ECO:0008006" key="7">
    <source>
        <dbReference type="Google" id="ProtNLM"/>
    </source>
</evidence>
<feature type="domain" description="VWFA" evidence="3">
    <location>
        <begin position="357"/>
        <end position="537"/>
    </location>
</feature>
<dbReference type="NCBIfam" id="TIGR03788">
    <property type="entry name" value="marine_srt_targ"/>
    <property type="match status" value="1"/>
</dbReference>
<dbReference type="InterPro" id="IPR036465">
    <property type="entry name" value="vWFA_dom_sf"/>
</dbReference>
<dbReference type="Gene3D" id="3.40.50.410">
    <property type="entry name" value="von Willebrand factor, type A domain"/>
    <property type="match status" value="1"/>
</dbReference>
<feature type="transmembrane region" description="Helical" evidence="2">
    <location>
        <begin position="721"/>
        <end position="737"/>
    </location>
</feature>
<evidence type="ECO:0000259" key="4">
    <source>
        <dbReference type="PROSITE" id="PS51468"/>
    </source>
</evidence>
<evidence type="ECO:0000259" key="3">
    <source>
        <dbReference type="PROSITE" id="PS50234"/>
    </source>
</evidence>
<proteinExistence type="predicted"/>
<feature type="region of interest" description="Disordered" evidence="1">
    <location>
        <begin position="262"/>
        <end position="285"/>
    </location>
</feature>
<comment type="caution">
    <text evidence="5">The sequence shown here is derived from an EMBL/GenBank/DDBJ whole genome shotgun (WGS) entry which is preliminary data.</text>
</comment>
<dbReference type="InterPro" id="IPR002035">
    <property type="entry name" value="VWF_A"/>
</dbReference>
<dbReference type="InterPro" id="IPR022440">
    <property type="entry name" value="CHP03788"/>
</dbReference>
<feature type="domain" description="VIT" evidence="4">
    <location>
        <begin position="50"/>
        <end position="178"/>
    </location>
</feature>
<dbReference type="SMART" id="SM00609">
    <property type="entry name" value="VIT"/>
    <property type="match status" value="1"/>
</dbReference>
<evidence type="ECO:0000313" key="6">
    <source>
        <dbReference type="Proteomes" id="UP001055153"/>
    </source>
</evidence>
<dbReference type="CDD" id="cd01461">
    <property type="entry name" value="vWA_interalpha_trypsin_inhibitor"/>
    <property type="match status" value="1"/>
</dbReference>
<evidence type="ECO:0000256" key="2">
    <source>
        <dbReference type="SAM" id="Phobius"/>
    </source>
</evidence>
<dbReference type="EMBL" id="BPQQ01000018">
    <property type="protein sequence ID" value="GJD99869.1"/>
    <property type="molecule type" value="Genomic_DNA"/>
</dbReference>
<dbReference type="SUPFAM" id="SSF53300">
    <property type="entry name" value="vWA-like"/>
    <property type="match status" value="1"/>
</dbReference>
<sequence>MIPMPALRAARAPAGARPSASILRRALTPLVLGLAAWLSAHGVKAAPGSGALLLRPPDAAPVEAPQLATDVAVEVSGPTARAVVTQAFRNTTGEWVEGTYVYPLPEDAAVDSMKLVVGERVIVADIRERAAARRDYEAARRSGRAAALTEQERPNVFTNSVANVAPGETVLVQITYQQPVRLSGGTHALRVPLVVAPRYNPAPPLVAPAAEAAGSEAGADPVPDRARITPPVLDPAAHAPVNPVSLGVSLRAGFPLGTVRSGTHAVRTEETGPESRRITLDAGPVPADRDFELTWTAAPRHAPTIGLFRERVGADEYMLAVLTPPDGAVPPPDGAVPPPDGAVLPPGAPAAQRLPRDVVFVIDNSGSMAGASMRQAKASLLLALDRLTPADRFTVIRFDNTMEQLFPEPVPADAAHLDEARRFVAGLEARGGTEMLAPLKAALADPHPEETGRVRQVIFLTDGAIGNEEQIFSAIAAGRGRSRLFMVGIGSAPNGHLLRHAAELGRGSDTVIGAIDQVAERTRALFAKLESPVVTDLSARFSEPGIDATPDLLPDLYRGEPVVIAAKLGRVAGTLTLRGHVGGQPWEQAVDLAAAVPGAGIGKVWARARIGAAETARLTGRLPAATADAAILSLALEHGLMTRLTSLVAVDATPRRPAGVALTAADLPLNLPAGWDFAAVFGERGSAPAPRERRAAAPVPTAAPAASRGIDLPQTASPAPLHLWLGLSLLALGLLALRGRRLTR</sequence>
<dbReference type="PROSITE" id="PS50234">
    <property type="entry name" value="VWFA"/>
    <property type="match status" value="1"/>
</dbReference>
<evidence type="ECO:0000313" key="5">
    <source>
        <dbReference type="EMBL" id="GJD99869.1"/>
    </source>
</evidence>
<dbReference type="SMART" id="SM00327">
    <property type="entry name" value="VWA"/>
    <property type="match status" value="1"/>
</dbReference>
<dbReference type="Pfam" id="PF08487">
    <property type="entry name" value="VIT"/>
    <property type="match status" value="1"/>
</dbReference>
<feature type="compositionally biased region" description="Basic and acidic residues" evidence="1">
    <location>
        <begin position="266"/>
        <end position="279"/>
    </location>
</feature>
<organism evidence="5 6">
    <name type="scientific">Methylobacterium isbiliense</name>
    <dbReference type="NCBI Taxonomy" id="315478"/>
    <lineage>
        <taxon>Bacteria</taxon>
        <taxon>Pseudomonadati</taxon>
        <taxon>Pseudomonadota</taxon>
        <taxon>Alphaproteobacteria</taxon>
        <taxon>Hyphomicrobiales</taxon>
        <taxon>Methylobacteriaceae</taxon>
        <taxon>Methylobacterium</taxon>
    </lineage>
</organism>
<protein>
    <recommendedName>
        <fullName evidence="7">Marine proteobacterial sortase target protein</fullName>
    </recommendedName>
</protein>
<reference evidence="5" key="1">
    <citation type="journal article" date="2021" name="Front. Microbiol.">
        <title>Comprehensive Comparative Genomics and Phenotyping of Methylobacterium Species.</title>
        <authorList>
            <person name="Alessa O."/>
            <person name="Ogura Y."/>
            <person name="Fujitani Y."/>
            <person name="Takami H."/>
            <person name="Hayashi T."/>
            <person name="Sahin N."/>
            <person name="Tani A."/>
        </authorList>
    </citation>
    <scope>NUCLEOTIDE SEQUENCE</scope>
    <source>
        <strain evidence="5">DSM 17168</strain>
    </source>
</reference>
<dbReference type="InterPro" id="IPR013694">
    <property type="entry name" value="VIT"/>
</dbReference>
<accession>A0ABQ4SDJ5</accession>
<gene>
    <name evidence="5" type="ORF">GMJLKIPL_1787</name>
</gene>
<keyword evidence="2" id="KW-0812">Transmembrane</keyword>
<dbReference type="Proteomes" id="UP001055153">
    <property type="component" value="Unassembled WGS sequence"/>
</dbReference>
<keyword evidence="6" id="KW-1185">Reference proteome</keyword>
<dbReference type="PANTHER" id="PTHR45737:SF6">
    <property type="entry name" value="VON WILLEBRAND FACTOR A DOMAIN-CONTAINING PROTEIN 5A"/>
    <property type="match status" value="1"/>
</dbReference>
<name>A0ABQ4SDJ5_9HYPH</name>
<dbReference type="PROSITE" id="PS51468">
    <property type="entry name" value="VIT"/>
    <property type="match status" value="1"/>
</dbReference>
<evidence type="ECO:0000256" key="1">
    <source>
        <dbReference type="SAM" id="MobiDB-lite"/>
    </source>
</evidence>